<evidence type="ECO:0000313" key="4">
    <source>
        <dbReference type="Proteomes" id="UP001327560"/>
    </source>
</evidence>
<evidence type="ECO:0000256" key="1">
    <source>
        <dbReference type="ARBA" id="ARBA00023125"/>
    </source>
</evidence>
<dbReference type="Proteomes" id="UP001327560">
    <property type="component" value="Chromosome 1"/>
</dbReference>
<dbReference type="GO" id="GO:0003677">
    <property type="term" value="F:DNA binding"/>
    <property type="evidence" value="ECO:0007669"/>
    <property type="project" value="UniProtKB-KW"/>
</dbReference>
<evidence type="ECO:0000313" key="3">
    <source>
        <dbReference type="EMBL" id="WOK94064.1"/>
    </source>
</evidence>
<keyword evidence="1" id="KW-0238">DNA-binding</keyword>
<protein>
    <submittedName>
        <fullName evidence="3">SOSS complex subunit</fullName>
    </submittedName>
</protein>
<dbReference type="InterPro" id="IPR012340">
    <property type="entry name" value="NA-bd_OB-fold"/>
</dbReference>
<proteinExistence type="predicted"/>
<dbReference type="GO" id="GO:0010212">
    <property type="term" value="P:response to ionizing radiation"/>
    <property type="evidence" value="ECO:0007669"/>
    <property type="project" value="TreeGrafter"/>
</dbReference>
<organism evidence="3 4">
    <name type="scientific">Canna indica</name>
    <name type="common">Indian-shot</name>
    <dbReference type="NCBI Taxonomy" id="4628"/>
    <lineage>
        <taxon>Eukaryota</taxon>
        <taxon>Viridiplantae</taxon>
        <taxon>Streptophyta</taxon>
        <taxon>Embryophyta</taxon>
        <taxon>Tracheophyta</taxon>
        <taxon>Spermatophyta</taxon>
        <taxon>Magnoliopsida</taxon>
        <taxon>Liliopsida</taxon>
        <taxon>Zingiberales</taxon>
        <taxon>Cannaceae</taxon>
        <taxon>Canna</taxon>
    </lineage>
</organism>
<dbReference type="EMBL" id="CP136890">
    <property type="protein sequence ID" value="WOK94064.1"/>
    <property type="molecule type" value="Genomic_DNA"/>
</dbReference>
<feature type="compositionally biased region" description="Basic and acidic residues" evidence="2">
    <location>
        <begin position="1"/>
        <end position="20"/>
    </location>
</feature>
<feature type="region of interest" description="Disordered" evidence="2">
    <location>
        <begin position="1"/>
        <end position="37"/>
    </location>
</feature>
<dbReference type="PANTHER" id="PTHR13356">
    <property type="entry name" value="OB FOLD NUCLEIC ACID BINDING PROTEIN-RELATED"/>
    <property type="match status" value="1"/>
</dbReference>
<gene>
    <name evidence="3" type="ORF">Cni_G02766</name>
</gene>
<dbReference type="GO" id="GO:0044818">
    <property type="term" value="P:mitotic G2/M transition checkpoint"/>
    <property type="evidence" value="ECO:0007669"/>
    <property type="project" value="TreeGrafter"/>
</dbReference>
<dbReference type="GO" id="GO:0070876">
    <property type="term" value="C:SOSS complex"/>
    <property type="evidence" value="ECO:0007669"/>
    <property type="project" value="TreeGrafter"/>
</dbReference>
<keyword evidence="4" id="KW-1185">Reference proteome</keyword>
<accession>A0AAQ3JSA9</accession>
<reference evidence="3 4" key="1">
    <citation type="submission" date="2023-10" db="EMBL/GenBank/DDBJ databases">
        <title>Chromosome-scale genome assembly provides insights into flower coloration mechanisms of Canna indica.</title>
        <authorList>
            <person name="Li C."/>
        </authorList>
    </citation>
    <scope>NUCLEOTIDE SEQUENCE [LARGE SCALE GENOMIC DNA]</scope>
    <source>
        <tissue evidence="3">Flower</tissue>
    </source>
</reference>
<evidence type="ECO:0000256" key="2">
    <source>
        <dbReference type="SAM" id="MobiDB-lite"/>
    </source>
</evidence>
<dbReference type="InterPro" id="IPR051231">
    <property type="entry name" value="SOSS-B"/>
</dbReference>
<name>A0AAQ3JSA9_9LILI</name>
<dbReference type="AlphaFoldDB" id="A0AAQ3JSA9"/>
<sequence length="96" mass="11463">MGRRRKEEKGWRQAEEWRWHGEKKKKKNDTGSERGNRIWGSKCEFFELDNIIHLSIAIFSYHKNSLVFDANKKDSAQKVDEFTMLFVDIPNMSEIN</sequence>
<dbReference type="Gene3D" id="2.40.50.140">
    <property type="entry name" value="Nucleic acid-binding proteins"/>
    <property type="match status" value="1"/>
</dbReference>
<dbReference type="PANTHER" id="PTHR13356:SF0">
    <property type="entry name" value="SOSS COMPLEX SUBUNIT B HOMOLOG"/>
    <property type="match status" value="1"/>
</dbReference>
<dbReference type="GO" id="GO:0000724">
    <property type="term" value="P:double-strand break repair via homologous recombination"/>
    <property type="evidence" value="ECO:0007669"/>
    <property type="project" value="TreeGrafter"/>
</dbReference>